<name>A0ABX5B5P8_9SPIR</name>
<dbReference type="EMBL" id="JJMJ01000164">
    <property type="protein sequence ID" value="PPS21497.1"/>
    <property type="molecule type" value="Genomic_DNA"/>
</dbReference>
<protein>
    <recommendedName>
        <fullName evidence="4">Lipoprotein</fullName>
    </recommendedName>
</protein>
<accession>A0ABX5B5P8</accession>
<keyword evidence="1" id="KW-0732">Signal</keyword>
<keyword evidence="3" id="KW-1185">Reference proteome</keyword>
<comment type="caution">
    <text evidence="2">The sequence shown here is derived from an EMBL/GenBank/DDBJ whole genome shotgun (WGS) entry which is preliminary data.</text>
</comment>
<dbReference type="RefSeq" id="WP_104618829.1">
    <property type="nucleotide sequence ID" value="NZ_JAWLQH010000010.1"/>
</dbReference>
<evidence type="ECO:0008006" key="4">
    <source>
        <dbReference type="Google" id="ProtNLM"/>
    </source>
</evidence>
<sequence length="283" mass="32649">MIKKTIYILSFIFLLMTVSCSKKNNNVTSPILEETKYTVKGIDSKYNAVWKFFNSDYKGAKAVDVYISDGSINNLVVSNKSENVNFSKDSIYSCEKEESNIYYQRYFGYIISDGKWVGEIHFPIYDETVGYVYIKNRTTSDIICGIIDKAPGEKKGIDAHFYGTRVNTDKNGLKRTLDINKDFVTYSENNQVKVKIPSVFFEGSWGSIGQIDEYTIFQGLLYDGIWIKSHHNNDSILPNLYFLYADYNRKLDIKLRYDNVPISAKYIEKETIISPDNIQYSKD</sequence>
<evidence type="ECO:0000256" key="1">
    <source>
        <dbReference type="SAM" id="SignalP"/>
    </source>
</evidence>
<organism evidence="2 3">
    <name type="scientific">Brachyspira murdochii</name>
    <dbReference type="NCBI Taxonomy" id="84378"/>
    <lineage>
        <taxon>Bacteria</taxon>
        <taxon>Pseudomonadati</taxon>
        <taxon>Spirochaetota</taxon>
        <taxon>Spirochaetia</taxon>
        <taxon>Brachyspirales</taxon>
        <taxon>Brachyspiraceae</taxon>
        <taxon>Brachyspira</taxon>
    </lineage>
</organism>
<reference evidence="2 3" key="1">
    <citation type="submission" date="2014-04" db="EMBL/GenBank/DDBJ databases">
        <title>Whole genome sequence of 'Brachyspira hampsonii' D13-03603F2.</title>
        <authorList>
            <person name="Patterson A.H."/>
            <person name="Chaban B."/>
            <person name="Fernando C."/>
            <person name="Harding J.C."/>
            <person name="Hill J.E."/>
        </authorList>
    </citation>
    <scope>NUCLEOTIDE SEQUENCE [LARGE SCALE GENOMIC DNA]</scope>
    <source>
        <strain evidence="2 3">D13-03603F2</strain>
    </source>
</reference>
<feature type="chain" id="PRO_5046955373" description="Lipoprotein" evidence="1">
    <location>
        <begin position="25"/>
        <end position="283"/>
    </location>
</feature>
<feature type="signal peptide" evidence="1">
    <location>
        <begin position="1"/>
        <end position="24"/>
    </location>
</feature>
<evidence type="ECO:0000313" key="3">
    <source>
        <dbReference type="Proteomes" id="UP000238924"/>
    </source>
</evidence>
<gene>
    <name evidence="2" type="ORF">DJ52_10530</name>
</gene>
<evidence type="ECO:0000313" key="2">
    <source>
        <dbReference type="EMBL" id="PPS21497.1"/>
    </source>
</evidence>
<proteinExistence type="predicted"/>
<dbReference type="Proteomes" id="UP000238924">
    <property type="component" value="Unassembled WGS sequence"/>
</dbReference>
<dbReference type="PROSITE" id="PS51257">
    <property type="entry name" value="PROKAR_LIPOPROTEIN"/>
    <property type="match status" value="1"/>
</dbReference>